<dbReference type="GO" id="GO:0015888">
    <property type="term" value="P:thiamine transport"/>
    <property type="evidence" value="ECO:0007669"/>
    <property type="project" value="TreeGrafter"/>
</dbReference>
<dbReference type="PANTHER" id="PTHR30006:SF2">
    <property type="entry name" value="ABC TRANSPORTER SUBSTRATE-BINDING PROTEIN"/>
    <property type="match status" value="1"/>
</dbReference>
<reference evidence="3" key="1">
    <citation type="submission" date="2020-01" db="EMBL/GenBank/DDBJ databases">
        <title>Whole-genome analyses of novel actinobacteria.</title>
        <authorList>
            <person name="Sahin N."/>
        </authorList>
    </citation>
    <scope>NUCLEOTIDE SEQUENCE</scope>
    <source>
        <strain evidence="3">YC537</strain>
    </source>
</reference>
<comment type="caution">
    <text evidence="3">The sequence shown here is derived from an EMBL/GenBank/DDBJ whole genome shotgun (WGS) entry which is preliminary data.</text>
</comment>
<keyword evidence="1" id="KW-0732">Signal</keyword>
<dbReference type="AlphaFoldDB" id="A0A964USG1"/>
<dbReference type="GO" id="GO:0030288">
    <property type="term" value="C:outer membrane-bounded periplasmic space"/>
    <property type="evidence" value="ECO:0007669"/>
    <property type="project" value="TreeGrafter"/>
</dbReference>
<dbReference type="OrthoDB" id="366726at2"/>
<dbReference type="EMBL" id="JAAAHS010000233">
    <property type="protein sequence ID" value="NBE54603.1"/>
    <property type="molecule type" value="Genomic_DNA"/>
</dbReference>
<dbReference type="PANTHER" id="PTHR30006">
    <property type="entry name" value="THIAMINE-BINDING PERIPLASMIC PROTEIN-RELATED"/>
    <property type="match status" value="1"/>
</dbReference>
<accession>A0A964USG1</accession>
<dbReference type="GO" id="GO:0030975">
    <property type="term" value="F:thiamine binding"/>
    <property type="evidence" value="ECO:0007669"/>
    <property type="project" value="TreeGrafter"/>
</dbReference>
<evidence type="ECO:0000313" key="4">
    <source>
        <dbReference type="Proteomes" id="UP000598297"/>
    </source>
</evidence>
<dbReference type="GO" id="GO:0030976">
    <property type="term" value="F:thiamine pyrophosphate binding"/>
    <property type="evidence" value="ECO:0007669"/>
    <property type="project" value="TreeGrafter"/>
</dbReference>
<dbReference type="Gene3D" id="3.40.190.10">
    <property type="entry name" value="Periplasmic binding protein-like II"/>
    <property type="match status" value="2"/>
</dbReference>
<name>A0A964USG1_9ACTN</name>
<dbReference type="SUPFAM" id="SSF53850">
    <property type="entry name" value="Periplasmic binding protein-like II"/>
    <property type="match status" value="1"/>
</dbReference>
<organism evidence="3 4">
    <name type="scientific">Streptomyces boluensis</name>
    <dbReference type="NCBI Taxonomy" id="1775135"/>
    <lineage>
        <taxon>Bacteria</taxon>
        <taxon>Bacillati</taxon>
        <taxon>Actinomycetota</taxon>
        <taxon>Actinomycetes</taxon>
        <taxon>Kitasatosporales</taxon>
        <taxon>Streptomycetaceae</taxon>
        <taxon>Streptomyces</taxon>
    </lineage>
</organism>
<gene>
    <name evidence="3" type="ORF">GUY60_24910</name>
</gene>
<feature type="region of interest" description="Disordered" evidence="2">
    <location>
        <begin position="368"/>
        <end position="401"/>
    </location>
</feature>
<dbReference type="Proteomes" id="UP000598297">
    <property type="component" value="Unassembled WGS sequence"/>
</dbReference>
<proteinExistence type="predicted"/>
<protein>
    <submittedName>
        <fullName evidence="3">Extracellular solute-binding protein</fullName>
    </submittedName>
</protein>
<evidence type="ECO:0000256" key="1">
    <source>
        <dbReference type="ARBA" id="ARBA00022729"/>
    </source>
</evidence>
<evidence type="ECO:0000313" key="3">
    <source>
        <dbReference type="EMBL" id="NBE54603.1"/>
    </source>
</evidence>
<dbReference type="Pfam" id="PF13343">
    <property type="entry name" value="SBP_bac_6"/>
    <property type="match status" value="1"/>
</dbReference>
<evidence type="ECO:0000256" key="2">
    <source>
        <dbReference type="SAM" id="MobiDB-lite"/>
    </source>
</evidence>
<keyword evidence="4" id="KW-1185">Reference proteome</keyword>
<sequence length="401" mass="42336">MACPDRWHAEDPGVSIVKAYRPRGSRRAATIAVCAVSALAALATGCGAAPTADAQNSKAGKAGSAADLGGMDKLVAAAKKEGELNVYALAPDWANYGEMIEAFEKKYGIQVNNENPGGSSQQALNAAAKRKGQPRAVDALDLGTAYMQDAKAKQLLTPYKVAGWDGIAGGQKQADGSFADNYGGYISIGCDAAAVKTCPETFKELLKPEYKNKVALNGNPTESSSALSAVFAASLANGGSLGDVQAGLDFFKELKQKGNYVPAESTLATIQKGETPISIDWDYLNLGYGDKLKPKGVDWQVNVPEDGQYSLYYNQGVNKYAPHPAAARLWLEFVYSDEGQNIWLKGYSRPALLDKLEKDGTVDKVASAKLPEVTGTPKSASPEQEAAAKEKVVQGWGKAVG</sequence>